<keyword evidence="3" id="KW-1185">Reference proteome</keyword>
<feature type="compositionally biased region" description="Basic and acidic residues" evidence="1">
    <location>
        <begin position="235"/>
        <end position="256"/>
    </location>
</feature>
<name>U4LFL8_PYROM</name>
<accession>U4LFL8</accession>
<sequence length="756" mass="79207">MARLRSAAAKRAADDSPFTSSLEDVTAAYSNSSPMASPSKKTRLSPLKSKMPVPAIPSTPSGGISYPSLAGLETPSFASSFDAPSITTPSKRPEASDELYPTLTPRAKVISTPQAQTSTPSNNQSTPKANPVTPQTGIPLPISATTMKTAKKAAKAELAERLGMTTGTSTPSYTVPSSAEFNFETIGLSEDARKMLEEVQAKAMGIKEQMMAQGGMATPRQQPPDTPSRATTVKKRFDDIHKKQFDKMDSISDHYAAKRKATTPANPQKGIKRSQSQAKLEDKREAPTPSPMKQQPETGRKAKKARVEPVSSFASKLGKVTGLGGTPLRKSARAAALEDAEDAGSAGEAGAEAEEEEEAEPTTIETPRLLNRFQGLLGKAPATSGRAAVARRVSMGRKSMPALPRPASGIVTSNADTPKLPPTDVTPTSPSKIGVSKLPRAAASTPSRSNTIIPAIAPATIAAAPRFSLVPATISRPSFVPTASGAATPAGKRQSLMFPKTEPRNRIQVLKDNEPSVRVGVLSPIKLTETVNLDDPFSSDPNDRSRGATPDDTPARARAGLMKSPVKMTNKLKDSDWGFDAPAALPSFPAAPTHEPSPFPKAPTHELVPGGKAVAMGGSKATGGNTTQSGRMDLKRKGNEELNRHSMEKEQPPSPAKKRARFGSTEPTAKASAVGKAPGLGKVPTLNKSRLDFLAAPKRRGESVEPAGKPVVAKAGNIPKAAEKKPAAKPSAARAAAVKNAAARKTGAGGKKPVWK</sequence>
<dbReference type="OrthoDB" id="5392429at2759"/>
<feature type="region of interest" description="Disordered" evidence="1">
    <location>
        <begin position="211"/>
        <end position="446"/>
    </location>
</feature>
<feature type="compositionally biased region" description="Acidic residues" evidence="1">
    <location>
        <begin position="351"/>
        <end position="360"/>
    </location>
</feature>
<feature type="region of interest" description="Disordered" evidence="1">
    <location>
        <begin position="531"/>
        <end position="559"/>
    </location>
</feature>
<feature type="region of interest" description="Disordered" evidence="1">
    <location>
        <begin position="1"/>
        <end position="141"/>
    </location>
</feature>
<dbReference type="AlphaFoldDB" id="U4LFL8"/>
<evidence type="ECO:0000256" key="1">
    <source>
        <dbReference type="SAM" id="MobiDB-lite"/>
    </source>
</evidence>
<dbReference type="STRING" id="1076935.U4LFL8"/>
<feature type="compositionally biased region" description="Basic and acidic residues" evidence="1">
    <location>
        <begin position="632"/>
        <end position="651"/>
    </location>
</feature>
<feature type="compositionally biased region" description="Low complexity" evidence="1">
    <location>
        <begin position="728"/>
        <end position="746"/>
    </location>
</feature>
<gene>
    <name evidence="2" type="ORF">PCON_10007</name>
</gene>
<organism evidence="2 3">
    <name type="scientific">Pyronema omphalodes (strain CBS 100304)</name>
    <name type="common">Pyronema confluens</name>
    <dbReference type="NCBI Taxonomy" id="1076935"/>
    <lineage>
        <taxon>Eukaryota</taxon>
        <taxon>Fungi</taxon>
        <taxon>Dikarya</taxon>
        <taxon>Ascomycota</taxon>
        <taxon>Pezizomycotina</taxon>
        <taxon>Pezizomycetes</taxon>
        <taxon>Pezizales</taxon>
        <taxon>Pyronemataceae</taxon>
        <taxon>Pyronema</taxon>
    </lineage>
</organism>
<dbReference type="EMBL" id="HF935540">
    <property type="protein sequence ID" value="CCX10413.1"/>
    <property type="molecule type" value="Genomic_DNA"/>
</dbReference>
<evidence type="ECO:0000313" key="3">
    <source>
        <dbReference type="Proteomes" id="UP000018144"/>
    </source>
</evidence>
<feature type="compositionally biased region" description="Polar residues" evidence="1">
    <location>
        <begin position="17"/>
        <end position="36"/>
    </location>
</feature>
<dbReference type="Proteomes" id="UP000018144">
    <property type="component" value="Unassembled WGS sequence"/>
</dbReference>
<reference evidence="2 3" key="1">
    <citation type="journal article" date="2013" name="PLoS Genet.">
        <title>The genome and development-dependent transcriptomes of Pyronema confluens: a window into fungal evolution.</title>
        <authorList>
            <person name="Traeger S."/>
            <person name="Altegoer F."/>
            <person name="Freitag M."/>
            <person name="Gabaldon T."/>
            <person name="Kempken F."/>
            <person name="Kumar A."/>
            <person name="Marcet-Houben M."/>
            <person name="Poggeler S."/>
            <person name="Stajich J.E."/>
            <person name="Nowrousian M."/>
        </authorList>
    </citation>
    <scope>NUCLEOTIDE SEQUENCE [LARGE SCALE GENOMIC DNA]</scope>
    <source>
        <strain evidence="3">CBS 100304</strain>
        <tissue evidence="2">Vegetative mycelium</tissue>
    </source>
</reference>
<protein>
    <submittedName>
        <fullName evidence="2">Uncharacterized protein</fullName>
    </submittedName>
</protein>
<evidence type="ECO:0000313" key="2">
    <source>
        <dbReference type="EMBL" id="CCX10413.1"/>
    </source>
</evidence>
<feature type="compositionally biased region" description="Polar residues" evidence="1">
    <location>
        <begin position="111"/>
        <end position="136"/>
    </location>
</feature>
<feature type="region of interest" description="Disordered" evidence="1">
    <location>
        <begin position="586"/>
        <end position="756"/>
    </location>
</feature>
<feature type="compositionally biased region" description="Low complexity" evidence="1">
    <location>
        <begin position="1"/>
        <end position="10"/>
    </location>
</feature>
<proteinExistence type="predicted"/>